<keyword evidence="5" id="KW-0722">Serine protease inhibitor</keyword>
<name>A0A3Q2CGX0_CYPVA</name>
<keyword evidence="9" id="KW-0732">Signal</keyword>
<sequence>TLNKVLTVTVLLLEYMASLSPLSKANTSFCLDLLRNLSEDNNTANIFFSPFSISAVMAMVMMGARGDTATQISESICRENVCLSPCKSSSLVCLQCLKTQDCQGEVYTLFAKLVSVLNQPGAAFALNVANRLYGEKSYSFLQEFLTQTRTYFNLELESVDFRNRSEEARIKINSWVEEQTRGLIKDILPPSTVSNMTRMILLNAIYFKGTWDEPFKLWDTQESEFKINKTETKPVQMMWKDHYLPITSIPEGRCQILEKPYKGKEMSMLIFLPDKIEDDTTGLEKLEKLLTYEKFMEWTHPDKMERQYVEVRLPRFKIEQNYDMRKTLISMGMEDAFDETKCDLSGMSGNKELFLSEVFHKAFVEVNEEGTEAAIVSGTAINLCSRETPFFCANHPFLFFIRHNPTMSILFAGRFCSPE</sequence>
<dbReference type="PANTHER" id="PTHR11461:SF204">
    <property type="entry name" value="SERPIN B6"/>
    <property type="match status" value="1"/>
</dbReference>
<dbReference type="GO" id="GO:0004867">
    <property type="term" value="F:serine-type endopeptidase inhibitor activity"/>
    <property type="evidence" value="ECO:0007669"/>
    <property type="project" value="UniProtKB-KW"/>
</dbReference>
<evidence type="ECO:0000256" key="4">
    <source>
        <dbReference type="ARBA" id="ARBA00022690"/>
    </source>
</evidence>
<evidence type="ECO:0000256" key="6">
    <source>
        <dbReference type="ARBA" id="ARBA00022990"/>
    </source>
</evidence>
<organism evidence="11 12">
    <name type="scientific">Cyprinodon variegatus</name>
    <name type="common">Sheepshead minnow</name>
    <dbReference type="NCBI Taxonomy" id="28743"/>
    <lineage>
        <taxon>Eukaryota</taxon>
        <taxon>Metazoa</taxon>
        <taxon>Chordata</taxon>
        <taxon>Craniata</taxon>
        <taxon>Vertebrata</taxon>
        <taxon>Euteleostomi</taxon>
        <taxon>Actinopterygii</taxon>
        <taxon>Neopterygii</taxon>
        <taxon>Teleostei</taxon>
        <taxon>Neoteleostei</taxon>
        <taxon>Acanthomorphata</taxon>
        <taxon>Ovalentaria</taxon>
        <taxon>Atherinomorphae</taxon>
        <taxon>Cyprinodontiformes</taxon>
        <taxon>Cyprinodontidae</taxon>
        <taxon>Cyprinodon</taxon>
    </lineage>
</organism>
<evidence type="ECO:0000256" key="5">
    <source>
        <dbReference type="ARBA" id="ARBA00022900"/>
    </source>
</evidence>
<dbReference type="Gene3D" id="3.30.497.10">
    <property type="entry name" value="Antithrombin, subunit I, domain 2"/>
    <property type="match status" value="1"/>
</dbReference>
<dbReference type="Ensembl" id="ENSCVAT00000008475.1">
    <property type="protein sequence ID" value="ENSCVAP00000004356.1"/>
    <property type="gene ID" value="ENSCVAG00000006333.1"/>
</dbReference>
<evidence type="ECO:0000256" key="8">
    <source>
        <dbReference type="ARBA" id="ARBA00039202"/>
    </source>
</evidence>
<dbReference type="InterPro" id="IPR036186">
    <property type="entry name" value="Serpin_sf"/>
</dbReference>
<dbReference type="InterPro" id="IPR042178">
    <property type="entry name" value="Serpin_sf_1"/>
</dbReference>
<keyword evidence="12" id="KW-1185">Reference proteome</keyword>
<dbReference type="SMART" id="SM00093">
    <property type="entry name" value="SERPIN"/>
    <property type="match status" value="1"/>
</dbReference>
<dbReference type="Gene3D" id="2.30.39.10">
    <property type="entry name" value="Alpha-1-antitrypsin, domain 1"/>
    <property type="match status" value="1"/>
</dbReference>
<reference evidence="11" key="1">
    <citation type="submission" date="2025-08" db="UniProtKB">
        <authorList>
            <consortium name="Ensembl"/>
        </authorList>
    </citation>
    <scope>IDENTIFICATION</scope>
</reference>
<dbReference type="Pfam" id="PF00079">
    <property type="entry name" value="Serpin"/>
    <property type="match status" value="1"/>
</dbReference>
<protein>
    <recommendedName>
        <fullName evidence="8">Serpin B6</fullName>
    </recommendedName>
</protein>
<accession>A0A3Q2CGX0</accession>
<comment type="similarity">
    <text evidence="2">Belongs to the serpin family. Ov-serpin subfamily.</text>
</comment>
<dbReference type="PANTHER" id="PTHR11461">
    <property type="entry name" value="SERINE PROTEASE INHIBITOR, SERPIN"/>
    <property type="match status" value="1"/>
</dbReference>
<evidence type="ECO:0000256" key="1">
    <source>
        <dbReference type="ARBA" id="ARBA00004496"/>
    </source>
</evidence>
<evidence type="ECO:0000259" key="10">
    <source>
        <dbReference type="SMART" id="SM00093"/>
    </source>
</evidence>
<evidence type="ECO:0000313" key="11">
    <source>
        <dbReference type="Ensembl" id="ENSCVAP00000004356.1"/>
    </source>
</evidence>
<dbReference type="InterPro" id="IPR023795">
    <property type="entry name" value="Serpin_CS"/>
</dbReference>
<evidence type="ECO:0000256" key="7">
    <source>
        <dbReference type="ARBA" id="ARBA00038828"/>
    </source>
</evidence>
<dbReference type="STRING" id="28743.ENSCVAP00000004356"/>
<dbReference type="GeneTree" id="ENSGT00940000154835"/>
<proteinExistence type="inferred from homology"/>
<comment type="subunit">
    <text evidence="7">Forms a complex with the monomeric form of beta-tryptase.</text>
</comment>
<dbReference type="InterPro" id="IPR042185">
    <property type="entry name" value="Serpin_sf_2"/>
</dbReference>
<dbReference type="InterPro" id="IPR000215">
    <property type="entry name" value="Serpin_fam"/>
</dbReference>
<dbReference type="SUPFAM" id="SSF56574">
    <property type="entry name" value="Serpins"/>
    <property type="match status" value="1"/>
</dbReference>
<dbReference type="GO" id="GO:0005737">
    <property type="term" value="C:cytoplasm"/>
    <property type="evidence" value="ECO:0007669"/>
    <property type="project" value="UniProtKB-SubCell"/>
</dbReference>
<comment type="subcellular location">
    <subcellularLocation>
        <location evidence="1">Cytoplasm</location>
    </subcellularLocation>
</comment>
<evidence type="ECO:0000256" key="9">
    <source>
        <dbReference type="SAM" id="SignalP"/>
    </source>
</evidence>
<reference evidence="11" key="2">
    <citation type="submission" date="2025-09" db="UniProtKB">
        <authorList>
            <consortium name="Ensembl"/>
        </authorList>
    </citation>
    <scope>IDENTIFICATION</scope>
</reference>
<keyword evidence="4" id="KW-0646">Protease inhibitor</keyword>
<keyword evidence="3" id="KW-0963">Cytoplasm</keyword>
<feature type="domain" description="Serpin" evidence="10">
    <location>
        <begin position="31"/>
        <end position="418"/>
    </location>
</feature>
<dbReference type="CDD" id="cd19956">
    <property type="entry name" value="serpinB"/>
    <property type="match status" value="1"/>
</dbReference>
<evidence type="ECO:0000256" key="2">
    <source>
        <dbReference type="ARBA" id="ARBA00006426"/>
    </source>
</evidence>
<evidence type="ECO:0000256" key="3">
    <source>
        <dbReference type="ARBA" id="ARBA00022490"/>
    </source>
</evidence>
<evidence type="ECO:0000313" key="12">
    <source>
        <dbReference type="Proteomes" id="UP000265020"/>
    </source>
</evidence>
<dbReference type="Proteomes" id="UP000265020">
    <property type="component" value="Unassembled WGS sequence"/>
</dbReference>
<dbReference type="InterPro" id="IPR023796">
    <property type="entry name" value="Serpin_dom"/>
</dbReference>
<dbReference type="AlphaFoldDB" id="A0A3Q2CGX0"/>
<feature type="signal peptide" evidence="9">
    <location>
        <begin position="1"/>
        <end position="25"/>
    </location>
</feature>
<dbReference type="GO" id="GO:0005615">
    <property type="term" value="C:extracellular space"/>
    <property type="evidence" value="ECO:0007669"/>
    <property type="project" value="InterPro"/>
</dbReference>
<dbReference type="FunFam" id="2.30.39.10:FF:000014">
    <property type="entry name" value="Serpin family B member 9"/>
    <property type="match status" value="1"/>
</dbReference>
<feature type="chain" id="PRO_5018775556" description="Serpin B6" evidence="9">
    <location>
        <begin position="26"/>
        <end position="419"/>
    </location>
</feature>
<dbReference type="OMA" id="THPREME"/>
<keyword evidence="6" id="KW-0007">Acetylation</keyword>
<dbReference type="PROSITE" id="PS00284">
    <property type="entry name" value="SERPIN"/>
    <property type="match status" value="1"/>
</dbReference>